<evidence type="ECO:0000313" key="1">
    <source>
        <dbReference type="EMBL" id="CAC5358537.1"/>
    </source>
</evidence>
<gene>
    <name evidence="1" type="ORF">MCOR_1756</name>
</gene>
<dbReference type="Gene3D" id="3.40.50.1110">
    <property type="entry name" value="SGNH hydrolase"/>
    <property type="match status" value="1"/>
</dbReference>
<dbReference type="Proteomes" id="UP000507470">
    <property type="component" value="Unassembled WGS sequence"/>
</dbReference>
<evidence type="ECO:0008006" key="3">
    <source>
        <dbReference type="Google" id="ProtNLM"/>
    </source>
</evidence>
<accession>A0A6J7ZYZ6</accession>
<dbReference type="AlphaFoldDB" id="A0A6J7ZYZ6"/>
<organism evidence="1 2">
    <name type="scientific">Mytilus coruscus</name>
    <name type="common">Sea mussel</name>
    <dbReference type="NCBI Taxonomy" id="42192"/>
    <lineage>
        <taxon>Eukaryota</taxon>
        <taxon>Metazoa</taxon>
        <taxon>Spiralia</taxon>
        <taxon>Lophotrochozoa</taxon>
        <taxon>Mollusca</taxon>
        <taxon>Bivalvia</taxon>
        <taxon>Autobranchia</taxon>
        <taxon>Pteriomorphia</taxon>
        <taxon>Mytilida</taxon>
        <taxon>Mytiloidea</taxon>
        <taxon>Mytilidae</taxon>
        <taxon>Mytilinae</taxon>
        <taxon>Mytilus</taxon>
    </lineage>
</organism>
<dbReference type="OrthoDB" id="6109323at2759"/>
<name>A0A6J7ZYZ6_MYTCO</name>
<proteinExistence type="predicted"/>
<reference evidence="1 2" key="1">
    <citation type="submission" date="2020-06" db="EMBL/GenBank/DDBJ databases">
        <authorList>
            <person name="Li R."/>
            <person name="Bekaert M."/>
        </authorList>
    </citation>
    <scope>NUCLEOTIDE SEQUENCE [LARGE SCALE GENOMIC DNA]</scope>
    <source>
        <strain evidence="2">wild</strain>
    </source>
</reference>
<dbReference type="CDD" id="cd00229">
    <property type="entry name" value="SGNH_hydrolase"/>
    <property type="match status" value="1"/>
</dbReference>
<evidence type="ECO:0000313" key="2">
    <source>
        <dbReference type="Proteomes" id="UP000507470"/>
    </source>
</evidence>
<keyword evidence="2" id="KW-1185">Reference proteome</keyword>
<dbReference type="SUPFAM" id="SSF52266">
    <property type="entry name" value="SGNH hydrolase"/>
    <property type="match status" value="1"/>
</dbReference>
<dbReference type="InterPro" id="IPR036514">
    <property type="entry name" value="SGNH_hydro_sf"/>
</dbReference>
<protein>
    <recommendedName>
        <fullName evidence="3">SGNH hydrolase-type esterase domain-containing protein</fullName>
    </recommendedName>
</protein>
<sequence>MSTRVLVLGHSFIKRLYKDILNRWKPNLVQHLNLRHAGVQVRFLGFPGGNIDRLLEDEQNRLRQEMIRFPPDIVVLQIGGNDLDSKKIDMSVYIEKVSRFIGILQTTYLVKKVVVSEIFPRLFLRAKTCPIVYHHGKYLIDQYFYLSLADHPSVSFWYHKSRLTAQEKLFMSDGVHLNVGGTRRFFKSLRGAVMSVL</sequence>
<dbReference type="EMBL" id="CACVKT020000359">
    <property type="protein sequence ID" value="CAC5358537.1"/>
    <property type="molecule type" value="Genomic_DNA"/>
</dbReference>